<dbReference type="GO" id="GO:0005737">
    <property type="term" value="C:cytoplasm"/>
    <property type="evidence" value="ECO:0007669"/>
    <property type="project" value="TreeGrafter"/>
</dbReference>
<comment type="cofactor">
    <cofactor evidence="1">
        <name>Zn(2+)</name>
        <dbReference type="ChEBI" id="CHEBI:29105"/>
    </cofactor>
</comment>
<dbReference type="FunFam" id="2.170.150.20:FF:000001">
    <property type="entry name" value="Peptide methionine sulfoxide reductase MsrB"/>
    <property type="match status" value="1"/>
</dbReference>
<accession>A0A1F5X343</accession>
<keyword evidence="4" id="KW-0479">Metal-binding</keyword>
<dbReference type="GO" id="GO:0030091">
    <property type="term" value="P:protein repair"/>
    <property type="evidence" value="ECO:0007669"/>
    <property type="project" value="InterPro"/>
</dbReference>
<dbReference type="PANTHER" id="PTHR10173">
    <property type="entry name" value="METHIONINE SULFOXIDE REDUCTASE"/>
    <property type="match status" value="1"/>
</dbReference>
<dbReference type="Pfam" id="PF01641">
    <property type="entry name" value="SelR"/>
    <property type="match status" value="1"/>
</dbReference>
<gene>
    <name evidence="9" type="ORF">A3B18_03130</name>
</gene>
<proteinExistence type="inferred from homology"/>
<sequence length="131" mass="15131">MMDKINKTEEEWRKELSPEEYQVLRGKDTEEAYSGLYWDAHDKGIYRCKACGAELFSSEDKFTSKTGWPSFTQPVKDGKIILEEDKAYGMDRIEVKCARCLSHLGHVFDDGPPPTNKRYCINSISLKLEKE</sequence>
<evidence type="ECO:0000256" key="5">
    <source>
        <dbReference type="ARBA" id="ARBA00022833"/>
    </source>
</evidence>
<dbReference type="EC" id="1.8.4.12" evidence="3"/>
<dbReference type="InterPro" id="IPR028427">
    <property type="entry name" value="Met_Sox_Rdtase_MsrB"/>
</dbReference>
<evidence type="ECO:0000256" key="7">
    <source>
        <dbReference type="ARBA" id="ARBA00048488"/>
    </source>
</evidence>
<evidence type="ECO:0000313" key="10">
    <source>
        <dbReference type="Proteomes" id="UP000178684"/>
    </source>
</evidence>
<evidence type="ECO:0000313" key="9">
    <source>
        <dbReference type="EMBL" id="OGF82307.1"/>
    </source>
</evidence>
<reference evidence="9 10" key="1">
    <citation type="journal article" date="2016" name="Nat. Commun.">
        <title>Thousands of microbial genomes shed light on interconnected biogeochemical processes in an aquifer system.</title>
        <authorList>
            <person name="Anantharaman K."/>
            <person name="Brown C.T."/>
            <person name="Hug L.A."/>
            <person name="Sharon I."/>
            <person name="Castelle C.J."/>
            <person name="Probst A.J."/>
            <person name="Thomas B.C."/>
            <person name="Singh A."/>
            <person name="Wilkins M.J."/>
            <person name="Karaoz U."/>
            <person name="Brodie E.L."/>
            <person name="Williams K.H."/>
            <person name="Hubbard S.S."/>
            <person name="Banfield J.F."/>
        </authorList>
    </citation>
    <scope>NUCLEOTIDE SEQUENCE [LARGE SCALE GENOMIC DNA]</scope>
</reference>
<comment type="similarity">
    <text evidence="2">Belongs to the MsrB Met sulfoxide reductase family.</text>
</comment>
<keyword evidence="5" id="KW-0862">Zinc</keyword>
<dbReference type="AlphaFoldDB" id="A0A1F5X343"/>
<dbReference type="SUPFAM" id="SSF51316">
    <property type="entry name" value="Mss4-like"/>
    <property type="match status" value="1"/>
</dbReference>
<evidence type="ECO:0000256" key="2">
    <source>
        <dbReference type="ARBA" id="ARBA00007174"/>
    </source>
</evidence>
<dbReference type="Proteomes" id="UP000178684">
    <property type="component" value="Unassembled WGS sequence"/>
</dbReference>
<dbReference type="GO" id="GO:0033743">
    <property type="term" value="F:peptide-methionine (R)-S-oxide reductase activity"/>
    <property type="evidence" value="ECO:0007669"/>
    <property type="project" value="UniProtKB-EC"/>
</dbReference>
<evidence type="ECO:0000256" key="6">
    <source>
        <dbReference type="ARBA" id="ARBA00023002"/>
    </source>
</evidence>
<dbReference type="GO" id="GO:0006979">
    <property type="term" value="P:response to oxidative stress"/>
    <property type="evidence" value="ECO:0007669"/>
    <property type="project" value="InterPro"/>
</dbReference>
<evidence type="ECO:0000256" key="1">
    <source>
        <dbReference type="ARBA" id="ARBA00001947"/>
    </source>
</evidence>
<comment type="caution">
    <text evidence="9">The sequence shown here is derived from an EMBL/GenBank/DDBJ whole genome shotgun (WGS) entry which is preliminary data.</text>
</comment>
<feature type="domain" description="MsrB" evidence="8">
    <location>
        <begin position="9"/>
        <end position="131"/>
    </location>
</feature>
<evidence type="ECO:0000256" key="4">
    <source>
        <dbReference type="ARBA" id="ARBA00022723"/>
    </source>
</evidence>
<dbReference type="EMBL" id="MFIE01000023">
    <property type="protein sequence ID" value="OGF82307.1"/>
    <property type="molecule type" value="Genomic_DNA"/>
</dbReference>
<dbReference type="InterPro" id="IPR011057">
    <property type="entry name" value="Mss4-like_sf"/>
</dbReference>
<dbReference type="InterPro" id="IPR002579">
    <property type="entry name" value="Met_Sox_Rdtase_MsrB_dom"/>
</dbReference>
<dbReference type="PROSITE" id="PS51790">
    <property type="entry name" value="MSRB"/>
    <property type="match status" value="1"/>
</dbReference>
<organism evidence="9 10">
    <name type="scientific">Candidatus Giovannonibacteria bacterium RIFCSPLOWO2_01_FULL_46_13</name>
    <dbReference type="NCBI Taxonomy" id="1798352"/>
    <lineage>
        <taxon>Bacteria</taxon>
        <taxon>Candidatus Giovannoniibacteriota</taxon>
    </lineage>
</organism>
<dbReference type="PANTHER" id="PTHR10173:SF52">
    <property type="entry name" value="METHIONINE-R-SULFOXIDE REDUCTASE B1"/>
    <property type="match status" value="1"/>
</dbReference>
<keyword evidence="6" id="KW-0560">Oxidoreductase</keyword>
<dbReference type="GO" id="GO:0046872">
    <property type="term" value="F:metal ion binding"/>
    <property type="evidence" value="ECO:0007669"/>
    <property type="project" value="UniProtKB-KW"/>
</dbReference>
<dbReference type="NCBIfam" id="TIGR00357">
    <property type="entry name" value="peptide-methionine (R)-S-oxide reductase MsrB"/>
    <property type="match status" value="1"/>
</dbReference>
<protein>
    <recommendedName>
        <fullName evidence="3">peptide-methionine (R)-S-oxide reductase</fullName>
        <ecNumber evidence="3">1.8.4.12</ecNumber>
    </recommendedName>
</protein>
<name>A0A1F5X343_9BACT</name>
<dbReference type="Gene3D" id="2.170.150.20">
    <property type="entry name" value="Peptide methionine sulfoxide reductase"/>
    <property type="match status" value="1"/>
</dbReference>
<evidence type="ECO:0000259" key="8">
    <source>
        <dbReference type="PROSITE" id="PS51790"/>
    </source>
</evidence>
<evidence type="ECO:0000256" key="3">
    <source>
        <dbReference type="ARBA" id="ARBA00012499"/>
    </source>
</evidence>
<comment type="catalytic activity">
    <reaction evidence="7">
        <text>L-methionyl-[protein] + [thioredoxin]-disulfide + H2O = L-methionyl-(R)-S-oxide-[protein] + [thioredoxin]-dithiol</text>
        <dbReference type="Rhea" id="RHEA:24164"/>
        <dbReference type="Rhea" id="RHEA-COMP:10698"/>
        <dbReference type="Rhea" id="RHEA-COMP:10700"/>
        <dbReference type="Rhea" id="RHEA-COMP:12313"/>
        <dbReference type="Rhea" id="RHEA-COMP:12314"/>
        <dbReference type="ChEBI" id="CHEBI:15377"/>
        <dbReference type="ChEBI" id="CHEBI:16044"/>
        <dbReference type="ChEBI" id="CHEBI:29950"/>
        <dbReference type="ChEBI" id="CHEBI:45764"/>
        <dbReference type="ChEBI" id="CHEBI:50058"/>
        <dbReference type="EC" id="1.8.4.12"/>
    </reaction>
</comment>